<dbReference type="CDD" id="cd16917">
    <property type="entry name" value="HATPase_UhpB-NarQ-NarX-like"/>
    <property type="match status" value="1"/>
</dbReference>
<keyword evidence="14" id="KW-0408">Iron</keyword>
<dbReference type="EC" id="2.7.13.3" evidence="4"/>
<proteinExistence type="predicted"/>
<evidence type="ECO:0000256" key="16">
    <source>
        <dbReference type="ARBA" id="ARBA00023014"/>
    </source>
</evidence>
<comment type="subcellular location">
    <subcellularLocation>
        <location evidence="3">Cytoplasm</location>
    </subcellularLocation>
</comment>
<evidence type="ECO:0000256" key="9">
    <source>
        <dbReference type="ARBA" id="ARBA00022679"/>
    </source>
</evidence>
<keyword evidence="6" id="KW-0004">4Fe-4S</keyword>
<comment type="cofactor">
    <cofactor evidence="2">
        <name>[4Fe-4S] cluster</name>
        <dbReference type="ChEBI" id="CHEBI:49883"/>
    </cofactor>
</comment>
<evidence type="ECO:0000256" key="10">
    <source>
        <dbReference type="ARBA" id="ARBA00022723"/>
    </source>
</evidence>
<dbReference type="Proteomes" id="UP000280197">
    <property type="component" value="Chromosome"/>
</dbReference>
<evidence type="ECO:0000256" key="6">
    <source>
        <dbReference type="ARBA" id="ARBA00022485"/>
    </source>
</evidence>
<dbReference type="Pfam" id="PF02518">
    <property type="entry name" value="HATPase_c"/>
    <property type="match status" value="1"/>
</dbReference>
<accession>A0A3Q9C6U8</accession>
<dbReference type="GO" id="GO:0005737">
    <property type="term" value="C:cytoplasm"/>
    <property type="evidence" value="ECO:0007669"/>
    <property type="project" value="UniProtKB-SubCell"/>
</dbReference>
<evidence type="ECO:0000256" key="13">
    <source>
        <dbReference type="ARBA" id="ARBA00022840"/>
    </source>
</evidence>
<keyword evidence="12 21" id="KW-0418">Kinase</keyword>
<dbReference type="PRINTS" id="PR00344">
    <property type="entry name" value="BCTRLSENSOR"/>
</dbReference>
<evidence type="ECO:0000256" key="15">
    <source>
        <dbReference type="ARBA" id="ARBA00023012"/>
    </source>
</evidence>
<dbReference type="GO" id="GO:0000155">
    <property type="term" value="F:phosphorelay sensor kinase activity"/>
    <property type="evidence" value="ECO:0007669"/>
    <property type="project" value="InterPro"/>
</dbReference>
<dbReference type="GO" id="GO:0016020">
    <property type="term" value="C:membrane"/>
    <property type="evidence" value="ECO:0007669"/>
    <property type="project" value="InterPro"/>
</dbReference>
<evidence type="ECO:0000256" key="18">
    <source>
        <dbReference type="ARBA" id="ARBA00030800"/>
    </source>
</evidence>
<evidence type="ECO:0000256" key="5">
    <source>
        <dbReference type="ARBA" id="ARBA00017322"/>
    </source>
</evidence>
<dbReference type="GO" id="GO:0051539">
    <property type="term" value="F:4 iron, 4 sulfur cluster binding"/>
    <property type="evidence" value="ECO:0007669"/>
    <property type="project" value="UniProtKB-KW"/>
</dbReference>
<dbReference type="InterPro" id="IPR004358">
    <property type="entry name" value="Sig_transdc_His_kin-like_C"/>
</dbReference>
<evidence type="ECO:0000313" key="22">
    <source>
        <dbReference type="Proteomes" id="UP000280197"/>
    </source>
</evidence>
<dbReference type="GO" id="GO:0005524">
    <property type="term" value="F:ATP binding"/>
    <property type="evidence" value="ECO:0007669"/>
    <property type="project" value="UniProtKB-KW"/>
</dbReference>
<keyword evidence="15" id="KW-0902">Two-component regulatory system</keyword>
<dbReference type="Gene3D" id="1.20.5.1930">
    <property type="match status" value="1"/>
</dbReference>
<keyword evidence="8" id="KW-0597">Phosphoprotein</keyword>
<dbReference type="SUPFAM" id="SSF55874">
    <property type="entry name" value="ATPase domain of HSP90 chaperone/DNA topoisomerase II/histidine kinase"/>
    <property type="match status" value="1"/>
</dbReference>
<keyword evidence="19" id="KW-0812">Transmembrane</keyword>
<dbReference type="InterPro" id="IPR036890">
    <property type="entry name" value="HATPase_C_sf"/>
</dbReference>
<protein>
    <recommendedName>
        <fullName evidence="5">Oxygen sensor histidine kinase NreB</fullName>
        <ecNumber evidence="4">2.7.13.3</ecNumber>
    </recommendedName>
    <alternativeName>
        <fullName evidence="18">Nitrogen regulation protein B</fullName>
    </alternativeName>
</protein>
<organism evidence="21 22">
    <name type="scientific">Streptomyces aquilus</name>
    <dbReference type="NCBI Taxonomy" id="2548456"/>
    <lineage>
        <taxon>Bacteria</taxon>
        <taxon>Bacillati</taxon>
        <taxon>Actinomycetota</taxon>
        <taxon>Actinomycetes</taxon>
        <taxon>Kitasatosporales</taxon>
        <taxon>Streptomycetaceae</taxon>
        <taxon>Streptomyces</taxon>
    </lineage>
</organism>
<dbReference type="PANTHER" id="PTHR24421">
    <property type="entry name" value="NITRATE/NITRITE SENSOR PROTEIN NARX-RELATED"/>
    <property type="match status" value="1"/>
</dbReference>
<keyword evidence="7" id="KW-0963">Cytoplasm</keyword>
<feature type="transmembrane region" description="Helical" evidence="19">
    <location>
        <begin position="39"/>
        <end position="57"/>
    </location>
</feature>
<dbReference type="RefSeq" id="WP_126276032.1">
    <property type="nucleotide sequence ID" value="NZ_CP034463.1"/>
</dbReference>
<evidence type="ECO:0000256" key="2">
    <source>
        <dbReference type="ARBA" id="ARBA00001966"/>
    </source>
</evidence>
<dbReference type="InterPro" id="IPR050482">
    <property type="entry name" value="Sensor_HK_TwoCompSys"/>
</dbReference>
<evidence type="ECO:0000256" key="3">
    <source>
        <dbReference type="ARBA" id="ARBA00004496"/>
    </source>
</evidence>
<feature type="domain" description="Histidine kinase" evidence="20">
    <location>
        <begin position="289"/>
        <end position="376"/>
    </location>
</feature>
<evidence type="ECO:0000256" key="7">
    <source>
        <dbReference type="ARBA" id="ARBA00022490"/>
    </source>
</evidence>
<evidence type="ECO:0000256" key="12">
    <source>
        <dbReference type="ARBA" id="ARBA00022777"/>
    </source>
</evidence>
<dbReference type="SMART" id="SM00387">
    <property type="entry name" value="HATPase_c"/>
    <property type="match status" value="1"/>
</dbReference>
<dbReference type="InterPro" id="IPR003594">
    <property type="entry name" value="HATPase_dom"/>
</dbReference>
<dbReference type="Gene3D" id="3.30.565.10">
    <property type="entry name" value="Histidine kinase-like ATPase, C-terminal domain"/>
    <property type="match status" value="1"/>
</dbReference>
<evidence type="ECO:0000256" key="11">
    <source>
        <dbReference type="ARBA" id="ARBA00022741"/>
    </source>
</evidence>
<evidence type="ECO:0000256" key="14">
    <source>
        <dbReference type="ARBA" id="ARBA00023004"/>
    </source>
</evidence>
<dbReference type="InterPro" id="IPR011712">
    <property type="entry name" value="Sig_transdc_His_kin_sub3_dim/P"/>
</dbReference>
<keyword evidence="22" id="KW-1185">Reference proteome</keyword>
<gene>
    <name evidence="21" type="ORF">EJC51_42775</name>
</gene>
<evidence type="ECO:0000256" key="4">
    <source>
        <dbReference type="ARBA" id="ARBA00012438"/>
    </source>
</evidence>
<keyword evidence="10" id="KW-0479">Metal-binding</keyword>
<feature type="transmembrane region" description="Helical" evidence="19">
    <location>
        <begin position="6"/>
        <end position="27"/>
    </location>
</feature>
<keyword evidence="16" id="KW-0411">Iron-sulfur</keyword>
<comment type="function">
    <text evidence="17">Member of the two-component regulatory system NreB/NreC involved in the control of dissimilatory nitrate/nitrite reduction in response to oxygen. NreB functions as a direct oxygen sensor histidine kinase which is autophosphorylated, in the absence of oxygen, probably at the conserved histidine residue, and transfers its phosphate group probably to a conserved aspartate residue of NreC. NreB/NreC activates the expression of the nitrate (narGHJI) and nitrite (nir) reductase operons, as well as the putative nitrate transporter gene narT.</text>
</comment>
<evidence type="ECO:0000256" key="19">
    <source>
        <dbReference type="SAM" id="Phobius"/>
    </source>
</evidence>
<reference evidence="21 22" key="1">
    <citation type="submission" date="2018-12" db="EMBL/GenBank/DDBJ databases">
        <authorList>
            <person name="Li K."/>
        </authorList>
    </citation>
    <scope>NUCLEOTIDE SEQUENCE [LARGE SCALE GENOMIC DNA]</scope>
    <source>
        <strain evidence="22">CR22</strain>
    </source>
</reference>
<dbReference type="GO" id="GO:0046872">
    <property type="term" value="F:metal ion binding"/>
    <property type="evidence" value="ECO:0007669"/>
    <property type="project" value="UniProtKB-KW"/>
</dbReference>
<keyword evidence="19" id="KW-0472">Membrane</keyword>
<dbReference type="EMBL" id="CP034463">
    <property type="protein sequence ID" value="AZP22226.1"/>
    <property type="molecule type" value="Genomic_DNA"/>
</dbReference>
<evidence type="ECO:0000313" key="21">
    <source>
        <dbReference type="EMBL" id="AZP22226.1"/>
    </source>
</evidence>
<dbReference type="InterPro" id="IPR005467">
    <property type="entry name" value="His_kinase_dom"/>
</dbReference>
<dbReference type="KEGG" id="saqu:EJC51_42775"/>
<dbReference type="PANTHER" id="PTHR24421:SF10">
    <property type="entry name" value="NITRATE_NITRITE SENSOR PROTEIN NARQ"/>
    <property type="match status" value="1"/>
</dbReference>
<dbReference type="GO" id="GO:0046983">
    <property type="term" value="F:protein dimerization activity"/>
    <property type="evidence" value="ECO:0007669"/>
    <property type="project" value="InterPro"/>
</dbReference>
<keyword evidence="19" id="KW-1133">Transmembrane helix</keyword>
<sequence>MAAYVPVPWVSPLLYGAVLLGGLYYLAADLGDGPGLLSWRTAGFVAALAALAAVEAAGRRRSLPPVPPLLAQCVLTGAVVVLDASELSRALFVLLPFTAYFALGRTAALALGALCLAGPLTGHLLTTPDWYRDTEYVSDLLMLTVGLVLAISMAAVAVGEQRARREVQEYAARVAELSAATERNRLARDIHDSLGHHLTAISVQLEIASEFAALDPHAAGRAMTEARQSVKLALGDVRQSVRALREEAARPALTTALTGWAREGGAGPRVSVAVTGEEDGYGTAALTALHRAAQEGLTNALRHARASQVSVDLRLAEDGARLTVADDGRGFTPAETTTGFGLTGMRERVHLVAGSVDIDSAPGRGTRLTVLVPRGGDER</sequence>
<keyword evidence="13" id="KW-0067">ATP-binding</keyword>
<dbReference type="AlphaFoldDB" id="A0A3Q9C6U8"/>
<evidence type="ECO:0000256" key="8">
    <source>
        <dbReference type="ARBA" id="ARBA00022553"/>
    </source>
</evidence>
<evidence type="ECO:0000256" key="1">
    <source>
        <dbReference type="ARBA" id="ARBA00000085"/>
    </source>
</evidence>
<dbReference type="PROSITE" id="PS50109">
    <property type="entry name" value="HIS_KIN"/>
    <property type="match status" value="1"/>
</dbReference>
<feature type="transmembrane region" description="Helical" evidence="19">
    <location>
        <begin position="140"/>
        <end position="158"/>
    </location>
</feature>
<comment type="catalytic activity">
    <reaction evidence="1">
        <text>ATP + protein L-histidine = ADP + protein N-phospho-L-histidine.</text>
        <dbReference type="EC" id="2.7.13.3"/>
    </reaction>
</comment>
<evidence type="ECO:0000259" key="20">
    <source>
        <dbReference type="PROSITE" id="PS50109"/>
    </source>
</evidence>
<feature type="transmembrane region" description="Helical" evidence="19">
    <location>
        <begin position="97"/>
        <end position="120"/>
    </location>
</feature>
<keyword evidence="9" id="KW-0808">Transferase</keyword>
<keyword evidence="11" id="KW-0547">Nucleotide-binding</keyword>
<name>A0A3Q9C6U8_9ACTN</name>
<dbReference type="Pfam" id="PF07730">
    <property type="entry name" value="HisKA_3"/>
    <property type="match status" value="1"/>
</dbReference>
<evidence type="ECO:0000256" key="17">
    <source>
        <dbReference type="ARBA" id="ARBA00024827"/>
    </source>
</evidence>